<protein>
    <submittedName>
        <fullName evidence="7">Chymotrypsin-2-like</fullName>
    </submittedName>
</protein>
<sequence length="112" mass="12862">MNFNNFCYKYIPHIPKHYRELQLKFSTKSECNKFLHFIIHDEQICTFERQGIGACNGDSGESLIYNEEIIGIGSLNRPCTTGIPDVYTRVYSYLDFIESVISHTGLPECSIS</sequence>
<keyword evidence="3" id="KW-0720">Serine protease</keyword>
<dbReference type="InterPro" id="IPR001254">
    <property type="entry name" value="Trypsin_dom"/>
</dbReference>
<dbReference type="GeneID" id="105368340"/>
<evidence type="ECO:0000256" key="4">
    <source>
        <dbReference type="ARBA" id="ARBA00023157"/>
    </source>
</evidence>
<keyword evidence="2" id="KW-0378">Hydrolase</keyword>
<keyword evidence="6" id="KW-1185">Reference proteome</keyword>
<gene>
    <name evidence="7" type="primary">LOC105368340</name>
</gene>
<evidence type="ECO:0000313" key="6">
    <source>
        <dbReference type="Proteomes" id="UP000695007"/>
    </source>
</evidence>
<evidence type="ECO:0000256" key="2">
    <source>
        <dbReference type="ARBA" id="ARBA00022801"/>
    </source>
</evidence>
<organism evidence="6 7">
    <name type="scientific">Ceratosolen solmsi marchali</name>
    <dbReference type="NCBI Taxonomy" id="326594"/>
    <lineage>
        <taxon>Eukaryota</taxon>
        <taxon>Metazoa</taxon>
        <taxon>Ecdysozoa</taxon>
        <taxon>Arthropoda</taxon>
        <taxon>Hexapoda</taxon>
        <taxon>Insecta</taxon>
        <taxon>Pterygota</taxon>
        <taxon>Neoptera</taxon>
        <taxon>Endopterygota</taxon>
        <taxon>Hymenoptera</taxon>
        <taxon>Apocrita</taxon>
        <taxon>Proctotrupomorpha</taxon>
        <taxon>Chalcidoidea</taxon>
        <taxon>Agaonidae</taxon>
        <taxon>Agaoninae</taxon>
        <taxon>Ceratosolen</taxon>
    </lineage>
</organism>
<evidence type="ECO:0000313" key="7">
    <source>
        <dbReference type="RefSeq" id="XP_011505644.1"/>
    </source>
</evidence>
<dbReference type="Proteomes" id="UP000695007">
    <property type="component" value="Unplaced"/>
</dbReference>
<dbReference type="PANTHER" id="PTHR24276:SF96">
    <property type="entry name" value="PEPTIDASE S1 DOMAIN-CONTAINING PROTEIN"/>
    <property type="match status" value="1"/>
</dbReference>
<reference evidence="7" key="1">
    <citation type="submission" date="2025-08" db="UniProtKB">
        <authorList>
            <consortium name="RefSeq"/>
        </authorList>
    </citation>
    <scope>IDENTIFICATION</scope>
</reference>
<dbReference type="KEGG" id="csol:105368340"/>
<name>A0AAJ7E2P3_9HYME</name>
<dbReference type="GO" id="GO:0004252">
    <property type="term" value="F:serine-type endopeptidase activity"/>
    <property type="evidence" value="ECO:0007669"/>
    <property type="project" value="InterPro"/>
</dbReference>
<dbReference type="SUPFAM" id="SSF50494">
    <property type="entry name" value="Trypsin-like serine proteases"/>
    <property type="match status" value="1"/>
</dbReference>
<dbReference type="Pfam" id="PF00089">
    <property type="entry name" value="Trypsin"/>
    <property type="match status" value="1"/>
</dbReference>
<keyword evidence="4" id="KW-1015">Disulfide bond</keyword>
<evidence type="ECO:0000259" key="5">
    <source>
        <dbReference type="Pfam" id="PF00089"/>
    </source>
</evidence>
<accession>A0AAJ7E2P3</accession>
<evidence type="ECO:0000256" key="1">
    <source>
        <dbReference type="ARBA" id="ARBA00022670"/>
    </source>
</evidence>
<dbReference type="InterPro" id="IPR043504">
    <property type="entry name" value="Peptidase_S1_PA_chymotrypsin"/>
</dbReference>
<dbReference type="InterPro" id="IPR009003">
    <property type="entry name" value="Peptidase_S1_PA"/>
</dbReference>
<dbReference type="InterPro" id="IPR050430">
    <property type="entry name" value="Peptidase_S1"/>
</dbReference>
<evidence type="ECO:0000256" key="3">
    <source>
        <dbReference type="ARBA" id="ARBA00022825"/>
    </source>
</evidence>
<dbReference type="Gene3D" id="2.40.10.10">
    <property type="entry name" value="Trypsin-like serine proteases"/>
    <property type="match status" value="1"/>
</dbReference>
<proteinExistence type="predicted"/>
<keyword evidence="1" id="KW-0645">Protease</keyword>
<feature type="domain" description="Peptidase S1" evidence="5">
    <location>
        <begin position="15"/>
        <end position="97"/>
    </location>
</feature>
<dbReference type="RefSeq" id="XP_011505644.1">
    <property type="nucleotide sequence ID" value="XM_011507342.1"/>
</dbReference>
<dbReference type="PANTHER" id="PTHR24276">
    <property type="entry name" value="POLYSERASE-RELATED"/>
    <property type="match status" value="1"/>
</dbReference>
<dbReference type="GO" id="GO:0006508">
    <property type="term" value="P:proteolysis"/>
    <property type="evidence" value="ECO:0007669"/>
    <property type="project" value="UniProtKB-KW"/>
</dbReference>
<dbReference type="AlphaFoldDB" id="A0AAJ7E2P3"/>